<feature type="compositionally biased region" description="Basic and acidic residues" evidence="1">
    <location>
        <begin position="19"/>
        <end position="28"/>
    </location>
</feature>
<gene>
    <name evidence="2" type="ordered locus">Curi_c26470</name>
</gene>
<evidence type="ECO:0000313" key="2">
    <source>
        <dbReference type="EMBL" id="AFS79642.1"/>
    </source>
</evidence>
<dbReference type="STRING" id="1128398.Curi_c26470"/>
<dbReference type="Proteomes" id="UP000006094">
    <property type="component" value="Chromosome"/>
</dbReference>
<evidence type="ECO:0000256" key="1">
    <source>
        <dbReference type="SAM" id="MobiDB-lite"/>
    </source>
</evidence>
<dbReference type="AlphaFoldDB" id="K0B387"/>
<proteinExistence type="predicted"/>
<keyword evidence="3" id="KW-1185">Reference proteome</keyword>
<dbReference type="EMBL" id="CP003326">
    <property type="protein sequence ID" value="AFS79642.1"/>
    <property type="molecule type" value="Genomic_DNA"/>
</dbReference>
<sequence>MSMDNSYSGNNFNPSGKDYNIKEKENNTKKNNSNTPISDSSCTLTNELSNPLYNIPVFLSYATPYNENQIIFLNKVIEEIRSILLFPRTLGVTEQETESPITSIRRMILTSYGMLAVAFHRVHIDSAVSRPNTSSEQIHVDIWLSNPYIQIEPAMAYQQGLPLMIIVEDGVLLDGVFGGILEQGAIPLFIPRFSVENEAAINDFFSSVAWKSVFLDWVSQVRAYYESVTNKVIIPGGNSPF</sequence>
<accession>K0B387</accession>
<protein>
    <submittedName>
        <fullName evidence="2">Uncharacterized protein</fullName>
    </submittedName>
</protein>
<feature type="compositionally biased region" description="Low complexity" evidence="1">
    <location>
        <begin position="29"/>
        <end position="38"/>
    </location>
</feature>
<name>K0B387_GOTA9</name>
<evidence type="ECO:0000313" key="3">
    <source>
        <dbReference type="Proteomes" id="UP000006094"/>
    </source>
</evidence>
<dbReference type="HOGENOM" id="CLU_083559_0_0_9"/>
<feature type="region of interest" description="Disordered" evidence="1">
    <location>
        <begin position="1"/>
        <end position="40"/>
    </location>
</feature>
<feature type="compositionally biased region" description="Polar residues" evidence="1">
    <location>
        <begin position="1"/>
        <end position="14"/>
    </location>
</feature>
<reference evidence="2 3" key="1">
    <citation type="journal article" date="2012" name="PLoS ONE">
        <title>The purine-utilizing bacterium Clostridium acidurici 9a: a genome-guided metabolic reconsideration.</title>
        <authorList>
            <person name="Hartwich K."/>
            <person name="Poehlein A."/>
            <person name="Daniel R."/>
        </authorList>
    </citation>
    <scope>NUCLEOTIDE SEQUENCE [LARGE SCALE GENOMIC DNA]</scope>
    <source>
        <strain evidence="3">ATCC 7906 / DSM 604 / BCRC 14475 / CIP 104303 / KCTC 5404 / NCIMB 10678 / 9a</strain>
    </source>
</reference>
<dbReference type="KEGG" id="cad:Curi_c26470"/>
<dbReference type="eggNOG" id="ENOG503342X">
    <property type="taxonomic scope" value="Bacteria"/>
</dbReference>
<organism evidence="2 3">
    <name type="scientific">Gottschalkia acidurici (strain ATCC 7906 / DSM 604 / BCRC 14475 / CIP 104303 / KCTC 5404 / NCIMB 10678 / 9a)</name>
    <name type="common">Clostridium acidurici</name>
    <dbReference type="NCBI Taxonomy" id="1128398"/>
    <lineage>
        <taxon>Bacteria</taxon>
        <taxon>Bacillati</taxon>
        <taxon>Bacillota</taxon>
        <taxon>Tissierellia</taxon>
        <taxon>Tissierellales</taxon>
        <taxon>Gottschalkiaceae</taxon>
        <taxon>Gottschalkia</taxon>
    </lineage>
</organism>